<keyword evidence="4 16" id="KW-0444">Lipid biosynthesis</keyword>
<dbReference type="Gene3D" id="3.10.120.10">
    <property type="entry name" value="Cytochrome b5-like heme/steroid binding domain"/>
    <property type="match status" value="1"/>
</dbReference>
<dbReference type="InterPro" id="IPR005804">
    <property type="entry name" value="FA_desaturase_dom"/>
</dbReference>
<dbReference type="GO" id="GO:0004768">
    <property type="term" value="F:stearoyl-CoA 9-desaturase activity"/>
    <property type="evidence" value="ECO:0007669"/>
    <property type="project" value="UniProtKB-UniRule"/>
</dbReference>
<comment type="similarity">
    <text evidence="2 16">Belongs to the fatty acid desaturase type 1 family.</text>
</comment>
<keyword evidence="8 16" id="KW-0276">Fatty acid metabolism</keyword>
<dbReference type="GO" id="GO:0020037">
    <property type="term" value="F:heme binding"/>
    <property type="evidence" value="ECO:0007669"/>
    <property type="project" value="InterPro"/>
</dbReference>
<dbReference type="PANTHER" id="PTHR11351:SF31">
    <property type="entry name" value="DESATURASE 1, ISOFORM A-RELATED"/>
    <property type="match status" value="1"/>
</dbReference>
<comment type="caution">
    <text evidence="19">The sequence shown here is derived from an EMBL/GenBank/DDBJ whole genome shotgun (WGS) entry which is preliminary data.</text>
</comment>
<reference evidence="19" key="1">
    <citation type="submission" date="2023-06" db="EMBL/GenBank/DDBJ databases">
        <title>Genome-scale phylogeny and comparative genomics of the fungal order Sordariales.</title>
        <authorList>
            <consortium name="Lawrence Berkeley National Laboratory"/>
            <person name="Hensen N."/>
            <person name="Bonometti L."/>
            <person name="Westerberg I."/>
            <person name="Brannstrom I.O."/>
            <person name="Guillou S."/>
            <person name="Cros-Aarteil S."/>
            <person name="Calhoun S."/>
            <person name="Haridas S."/>
            <person name="Kuo A."/>
            <person name="Mondo S."/>
            <person name="Pangilinan J."/>
            <person name="Riley R."/>
            <person name="LaButti K."/>
            <person name="Andreopoulos B."/>
            <person name="Lipzen A."/>
            <person name="Chen C."/>
            <person name="Yanf M."/>
            <person name="Daum C."/>
            <person name="Ng V."/>
            <person name="Clum A."/>
            <person name="Steindorff A."/>
            <person name="Ohm R."/>
            <person name="Martin F."/>
            <person name="Silar P."/>
            <person name="Natvig D."/>
            <person name="Lalanne C."/>
            <person name="Gautier V."/>
            <person name="Ament-velasquez S.L."/>
            <person name="Kruys A."/>
            <person name="Hutchinson M.I."/>
            <person name="Powell A.J."/>
            <person name="Barry K."/>
            <person name="Miller A.N."/>
            <person name="Grigoriev I.V."/>
            <person name="Debuchy R."/>
            <person name="Gladieux P."/>
            <person name="Thoren M.H."/>
            <person name="Johannesson H."/>
        </authorList>
    </citation>
    <scope>NUCLEOTIDE SEQUENCE</scope>
    <source>
        <strain evidence="19">SMH3391-2</strain>
    </source>
</reference>
<evidence type="ECO:0000256" key="3">
    <source>
        <dbReference type="ARBA" id="ARBA00022448"/>
    </source>
</evidence>
<gene>
    <name evidence="19" type="ORF">B0T17DRAFT_487055</name>
</gene>
<dbReference type="FunFam" id="3.10.120.10:FF:000004">
    <property type="entry name" value="Acyl-CoA desaturase"/>
    <property type="match status" value="1"/>
</dbReference>
<dbReference type="PANTHER" id="PTHR11351">
    <property type="entry name" value="ACYL-COA DESATURASE"/>
    <property type="match status" value="1"/>
</dbReference>
<keyword evidence="20" id="KW-1185">Reference proteome</keyword>
<evidence type="ECO:0000256" key="2">
    <source>
        <dbReference type="ARBA" id="ARBA00009295"/>
    </source>
</evidence>
<keyword evidence="6 17" id="KW-0812">Transmembrane</keyword>
<feature type="transmembrane region" description="Helical" evidence="17">
    <location>
        <begin position="196"/>
        <end position="213"/>
    </location>
</feature>
<evidence type="ECO:0000256" key="11">
    <source>
        <dbReference type="ARBA" id="ARBA00023002"/>
    </source>
</evidence>
<dbReference type="GO" id="GO:0005506">
    <property type="term" value="F:iron ion binding"/>
    <property type="evidence" value="ECO:0007669"/>
    <property type="project" value="TreeGrafter"/>
</dbReference>
<keyword evidence="7 16" id="KW-0479">Metal-binding</keyword>
<keyword evidence="5 16" id="KW-0349">Heme</keyword>
<comment type="function">
    <text evidence="16">Stearoyl-CoA desaturase that utilizes O(2) and electrons from reduced cytochrome b5 to introduce the first double bond into saturated fatty acyl-CoA substrates.</text>
</comment>
<dbReference type="GO" id="GO:0005789">
    <property type="term" value="C:endoplasmic reticulum membrane"/>
    <property type="evidence" value="ECO:0007669"/>
    <property type="project" value="TreeGrafter"/>
</dbReference>
<dbReference type="PROSITE" id="PS00191">
    <property type="entry name" value="CYTOCHROME_B5_1"/>
    <property type="match status" value="1"/>
</dbReference>
<dbReference type="EC" id="1.14.19.1" evidence="16"/>
<dbReference type="Pfam" id="PF00173">
    <property type="entry name" value="Cyt-b5"/>
    <property type="match status" value="1"/>
</dbReference>
<keyword evidence="13 16" id="KW-0443">Lipid metabolism</keyword>
<keyword evidence="12 16" id="KW-0408">Iron</keyword>
<organism evidence="19 20">
    <name type="scientific">Bombardia bombarda</name>
    <dbReference type="NCBI Taxonomy" id="252184"/>
    <lineage>
        <taxon>Eukaryota</taxon>
        <taxon>Fungi</taxon>
        <taxon>Dikarya</taxon>
        <taxon>Ascomycota</taxon>
        <taxon>Pezizomycotina</taxon>
        <taxon>Sordariomycetes</taxon>
        <taxon>Sordariomycetidae</taxon>
        <taxon>Sordariales</taxon>
        <taxon>Lasiosphaeriaceae</taxon>
        <taxon>Bombardia</taxon>
    </lineage>
</organism>
<keyword evidence="14 17" id="KW-0472">Membrane</keyword>
<dbReference type="InterPro" id="IPR015876">
    <property type="entry name" value="Acyl-CoA_DS"/>
</dbReference>
<evidence type="ECO:0000256" key="5">
    <source>
        <dbReference type="ARBA" id="ARBA00022617"/>
    </source>
</evidence>
<evidence type="ECO:0000256" key="13">
    <source>
        <dbReference type="ARBA" id="ARBA00023098"/>
    </source>
</evidence>
<dbReference type="InterPro" id="IPR009160">
    <property type="entry name" value="Acyl-CoA_deSatase_haem/ster-bd"/>
</dbReference>
<keyword evidence="9 16" id="KW-0249">Electron transport</keyword>
<evidence type="ECO:0000259" key="18">
    <source>
        <dbReference type="PROSITE" id="PS50255"/>
    </source>
</evidence>
<dbReference type="InterPro" id="IPR036400">
    <property type="entry name" value="Cyt_B5-like_heme/steroid_sf"/>
</dbReference>
<evidence type="ECO:0000256" key="17">
    <source>
        <dbReference type="SAM" id="Phobius"/>
    </source>
</evidence>
<comment type="catalytic activity">
    <reaction evidence="16">
        <text>octadecanoyl-CoA + 2 Fe(II)-[cytochrome b5] + O2 + 2 H(+) = (9Z)-octadecenoyl-CoA + 2 Fe(III)-[cytochrome b5] + 2 H2O</text>
        <dbReference type="Rhea" id="RHEA:19721"/>
        <dbReference type="Rhea" id="RHEA-COMP:10438"/>
        <dbReference type="Rhea" id="RHEA-COMP:10439"/>
        <dbReference type="ChEBI" id="CHEBI:15377"/>
        <dbReference type="ChEBI" id="CHEBI:15378"/>
        <dbReference type="ChEBI" id="CHEBI:15379"/>
        <dbReference type="ChEBI" id="CHEBI:29033"/>
        <dbReference type="ChEBI" id="CHEBI:29034"/>
        <dbReference type="ChEBI" id="CHEBI:57387"/>
        <dbReference type="ChEBI" id="CHEBI:57394"/>
        <dbReference type="EC" id="1.14.19.1"/>
    </reaction>
</comment>
<feature type="domain" description="Cytochrome b5 heme-binding" evidence="18">
    <location>
        <begin position="345"/>
        <end position="423"/>
    </location>
</feature>
<keyword evidence="11 16" id="KW-0560">Oxidoreductase</keyword>
<evidence type="ECO:0000313" key="20">
    <source>
        <dbReference type="Proteomes" id="UP001174934"/>
    </source>
</evidence>
<evidence type="ECO:0000256" key="4">
    <source>
        <dbReference type="ARBA" id="ARBA00022516"/>
    </source>
</evidence>
<dbReference type="PRINTS" id="PR00363">
    <property type="entry name" value="CYTOCHROMEB5"/>
</dbReference>
<evidence type="ECO:0000256" key="10">
    <source>
        <dbReference type="ARBA" id="ARBA00022989"/>
    </source>
</evidence>
<dbReference type="PIRSF" id="PIRSF000345">
    <property type="entry name" value="OLE1"/>
    <property type="match status" value="1"/>
</dbReference>
<dbReference type="Proteomes" id="UP001174934">
    <property type="component" value="Unassembled WGS sequence"/>
</dbReference>
<dbReference type="InterPro" id="IPR001199">
    <property type="entry name" value="Cyt_B5-like_heme/steroid-bd"/>
</dbReference>
<dbReference type="PROSITE" id="PS50255">
    <property type="entry name" value="CYTOCHROME_B5_2"/>
    <property type="match status" value="1"/>
</dbReference>
<dbReference type="CDD" id="cd03505">
    <property type="entry name" value="Delta9-FADS-like"/>
    <property type="match status" value="1"/>
</dbReference>
<comment type="cofactor">
    <cofactor evidence="16">
        <name>Fe(2+)</name>
        <dbReference type="ChEBI" id="CHEBI:29033"/>
    </cofactor>
    <text evidence="16">Expected to bind 2 Fe(2+) ions per subunit.</text>
</comment>
<evidence type="ECO:0000256" key="14">
    <source>
        <dbReference type="ARBA" id="ARBA00023136"/>
    </source>
</evidence>
<keyword evidence="3 16" id="KW-0813">Transport</keyword>
<evidence type="ECO:0000256" key="6">
    <source>
        <dbReference type="ARBA" id="ARBA00022692"/>
    </source>
</evidence>
<dbReference type="InterPro" id="IPR018506">
    <property type="entry name" value="Cyt_B5_heme-BS"/>
</dbReference>
<accession>A0AA39X9J9</accession>
<dbReference type="SMART" id="SM01117">
    <property type="entry name" value="Cyt-b5"/>
    <property type="match status" value="1"/>
</dbReference>
<feature type="transmembrane region" description="Helical" evidence="17">
    <location>
        <begin position="51"/>
        <end position="71"/>
    </location>
</feature>
<evidence type="ECO:0000313" key="19">
    <source>
        <dbReference type="EMBL" id="KAK0629804.1"/>
    </source>
</evidence>
<protein>
    <recommendedName>
        <fullName evidence="16">Acyl-CoA desaturase</fullName>
        <ecNumber evidence="16">1.14.19.1</ecNumber>
    </recommendedName>
</protein>
<dbReference type="AlphaFoldDB" id="A0AA39X9J9"/>
<evidence type="ECO:0000256" key="8">
    <source>
        <dbReference type="ARBA" id="ARBA00022832"/>
    </source>
</evidence>
<evidence type="ECO:0000256" key="12">
    <source>
        <dbReference type="ARBA" id="ARBA00023004"/>
    </source>
</evidence>
<keyword evidence="10 17" id="KW-1133">Transmembrane helix</keyword>
<comment type="subcellular location">
    <subcellularLocation>
        <location evidence="1">Membrane</location>
        <topology evidence="1">Multi-pass membrane protein</topology>
    </subcellularLocation>
</comment>
<dbReference type="SUPFAM" id="SSF55856">
    <property type="entry name" value="Cytochrome b5-like heme/steroid binding domain"/>
    <property type="match status" value="1"/>
</dbReference>
<keyword evidence="15 16" id="KW-0275">Fatty acid biosynthesis</keyword>
<evidence type="ECO:0000256" key="16">
    <source>
        <dbReference type="PIRNR" id="PIRNR000345"/>
    </source>
</evidence>
<evidence type="ECO:0000256" key="9">
    <source>
        <dbReference type="ARBA" id="ARBA00022982"/>
    </source>
</evidence>
<evidence type="ECO:0000256" key="1">
    <source>
        <dbReference type="ARBA" id="ARBA00004141"/>
    </source>
</evidence>
<feature type="transmembrane region" description="Helical" evidence="17">
    <location>
        <begin position="78"/>
        <end position="99"/>
    </location>
</feature>
<evidence type="ECO:0000256" key="15">
    <source>
        <dbReference type="ARBA" id="ARBA00023160"/>
    </source>
</evidence>
<dbReference type="PRINTS" id="PR00075">
    <property type="entry name" value="FACDDSATRASE"/>
</dbReference>
<evidence type="ECO:0000256" key="7">
    <source>
        <dbReference type="ARBA" id="ARBA00022723"/>
    </source>
</evidence>
<proteinExistence type="inferred from homology"/>
<dbReference type="GO" id="GO:0006636">
    <property type="term" value="P:unsaturated fatty acid biosynthetic process"/>
    <property type="evidence" value="ECO:0007669"/>
    <property type="project" value="UniProtKB-UniRule"/>
</dbReference>
<dbReference type="EMBL" id="JAULSR010000002">
    <property type="protein sequence ID" value="KAK0629804.1"/>
    <property type="molecule type" value="Genomic_DNA"/>
</dbReference>
<dbReference type="Pfam" id="PF00487">
    <property type="entry name" value="FA_desaturase"/>
    <property type="match status" value="1"/>
</dbReference>
<sequence>MASSSSAVQAEAFPDGTTEFVPLRGKKYDLRKPHITDQPITVNNWYQHVNWLNTTFIIFIPMLGVVASYWVPMQLKTVIFSIAYYYYAGLGITAGYHRLWAHTSYKATTPLKIFLAAAGAAAVEGSARWWSRDHRAHHRYTDTEKDPYSVRKGLLYSHIGWMVMKQNPRRIGRTDITDLNEDPVVVWQHRHYLKSVIAMALVVPTLFCGLMWGDFLGGFIYGGILRIFFIQQATFCVNSLAHWLGDQPFDDRNSPRDHVITAFVTLGEGYHNFHHEFPSDFRNAIEWWQYDPTKWFIWICKQVGLAYDLKKFPHNEIEKGRLQQIQKKLDQKRATLDWGIPLENLPVVSWDDFVSESKNGKALVAVAGVIHDVTNFISEHPGGKALISAAVGKDATAIFNGGVYLHSNAAHNLLSTMRVGVLRGGCEVEIWKRAQSENKDVASINDSTGKRIVRAGDQVTRVSQPVATADAA</sequence>
<name>A0AA39X9J9_9PEZI</name>